<keyword evidence="2" id="KW-1185">Reference proteome</keyword>
<accession>A0A2J6RE63</accession>
<sequence>MANKCHNTLLSVLSTGYSAPIYSNITISPSSPHPSPKFKSPTPTTIYSSVFRASSKLSHFTLKNCIFNHVLLRNCTIINGILHNCILFDCEIRNSVVKKCQVIKKPLALRRFAPEIRALIFEYVIEGEATVWQVGRIPGLLKAIFGDQVLYHEAIEAMYKKAFVPLTFLGRMKPAQVHMVTKVSIDCDFPILMYCSRELLHHCKAIQEIHIPWLKDQKDLQPSTCRNAYAALWVERFGAVRSISIVYRRISPDWAISATSQTTLNRYNMRMDELRRSVGADVAMALRYQGSFSVRVLKVKNGNALRRVAA</sequence>
<dbReference type="AlphaFoldDB" id="A0A2J6RE63"/>
<name>A0A2J6RE63_HYAVF</name>
<proteinExistence type="predicted"/>
<protein>
    <submittedName>
        <fullName evidence="1">Uncharacterized protein</fullName>
    </submittedName>
</protein>
<dbReference type="Proteomes" id="UP000235786">
    <property type="component" value="Unassembled WGS sequence"/>
</dbReference>
<reference evidence="1 2" key="1">
    <citation type="submission" date="2016-04" db="EMBL/GenBank/DDBJ databases">
        <title>A degradative enzymes factory behind the ericoid mycorrhizal symbiosis.</title>
        <authorList>
            <consortium name="DOE Joint Genome Institute"/>
            <person name="Martino E."/>
            <person name="Morin E."/>
            <person name="Grelet G."/>
            <person name="Kuo A."/>
            <person name="Kohler A."/>
            <person name="Daghino S."/>
            <person name="Barry K."/>
            <person name="Choi C."/>
            <person name="Cichocki N."/>
            <person name="Clum A."/>
            <person name="Copeland A."/>
            <person name="Hainaut M."/>
            <person name="Haridas S."/>
            <person name="Labutti K."/>
            <person name="Lindquist E."/>
            <person name="Lipzen A."/>
            <person name="Khouja H.-R."/>
            <person name="Murat C."/>
            <person name="Ohm R."/>
            <person name="Olson A."/>
            <person name="Spatafora J."/>
            <person name="Veneault-Fourrey C."/>
            <person name="Henrissat B."/>
            <person name="Grigoriev I."/>
            <person name="Martin F."/>
            <person name="Perotto S."/>
        </authorList>
    </citation>
    <scope>NUCLEOTIDE SEQUENCE [LARGE SCALE GENOMIC DNA]</scope>
    <source>
        <strain evidence="1 2">F</strain>
    </source>
</reference>
<organism evidence="1 2">
    <name type="scientific">Hyaloscypha variabilis (strain UAMH 11265 / GT02V1 / F)</name>
    <name type="common">Meliniomyces variabilis</name>
    <dbReference type="NCBI Taxonomy" id="1149755"/>
    <lineage>
        <taxon>Eukaryota</taxon>
        <taxon>Fungi</taxon>
        <taxon>Dikarya</taxon>
        <taxon>Ascomycota</taxon>
        <taxon>Pezizomycotina</taxon>
        <taxon>Leotiomycetes</taxon>
        <taxon>Helotiales</taxon>
        <taxon>Hyaloscyphaceae</taxon>
        <taxon>Hyaloscypha</taxon>
        <taxon>Hyaloscypha variabilis</taxon>
    </lineage>
</organism>
<gene>
    <name evidence="1" type="ORF">L207DRAFT_586494</name>
</gene>
<dbReference type="Gene3D" id="2.160.20.80">
    <property type="entry name" value="E3 ubiquitin-protein ligase SopA"/>
    <property type="match status" value="1"/>
</dbReference>
<evidence type="ECO:0000313" key="1">
    <source>
        <dbReference type="EMBL" id="PMD36805.1"/>
    </source>
</evidence>
<dbReference type="EMBL" id="KZ613950">
    <property type="protein sequence ID" value="PMD36805.1"/>
    <property type="molecule type" value="Genomic_DNA"/>
</dbReference>
<dbReference type="OrthoDB" id="3531154at2759"/>
<dbReference type="SUPFAM" id="SSF141571">
    <property type="entry name" value="Pentapeptide repeat-like"/>
    <property type="match status" value="1"/>
</dbReference>
<evidence type="ECO:0000313" key="2">
    <source>
        <dbReference type="Proteomes" id="UP000235786"/>
    </source>
</evidence>